<dbReference type="InterPro" id="IPR007627">
    <property type="entry name" value="RNA_pol_sigma70_r2"/>
</dbReference>
<proteinExistence type="inferred from homology"/>
<evidence type="ECO:0000313" key="8">
    <source>
        <dbReference type="EMBL" id="MBB5080827.1"/>
    </source>
</evidence>
<evidence type="ECO:0000313" key="9">
    <source>
        <dbReference type="Proteomes" id="UP000568380"/>
    </source>
</evidence>
<dbReference type="InterPro" id="IPR013325">
    <property type="entry name" value="RNA_pol_sigma_r2"/>
</dbReference>
<accession>A0A7W8A731</accession>
<evidence type="ECO:0000256" key="3">
    <source>
        <dbReference type="ARBA" id="ARBA00023082"/>
    </source>
</evidence>
<keyword evidence="9" id="KW-1185">Reference proteome</keyword>
<dbReference type="PANTHER" id="PTHR43133">
    <property type="entry name" value="RNA POLYMERASE ECF-TYPE SIGMA FACTO"/>
    <property type="match status" value="1"/>
</dbReference>
<evidence type="ECO:0000256" key="5">
    <source>
        <dbReference type="ARBA" id="ARBA00023163"/>
    </source>
</evidence>
<feature type="domain" description="RNA polymerase sigma-70 region 2" evidence="6">
    <location>
        <begin position="12"/>
        <end position="78"/>
    </location>
</feature>
<evidence type="ECO:0000256" key="1">
    <source>
        <dbReference type="ARBA" id="ARBA00010641"/>
    </source>
</evidence>
<dbReference type="InterPro" id="IPR013249">
    <property type="entry name" value="RNA_pol_sigma70_r4_t2"/>
</dbReference>
<dbReference type="GO" id="GO:0003677">
    <property type="term" value="F:DNA binding"/>
    <property type="evidence" value="ECO:0007669"/>
    <property type="project" value="UniProtKB-KW"/>
</dbReference>
<organism evidence="8 9">
    <name type="scientific">Nonomuraea endophytica</name>
    <dbReference type="NCBI Taxonomy" id="714136"/>
    <lineage>
        <taxon>Bacteria</taxon>
        <taxon>Bacillati</taxon>
        <taxon>Actinomycetota</taxon>
        <taxon>Actinomycetes</taxon>
        <taxon>Streptosporangiales</taxon>
        <taxon>Streptosporangiaceae</taxon>
        <taxon>Nonomuraea</taxon>
    </lineage>
</organism>
<dbReference type="Proteomes" id="UP000568380">
    <property type="component" value="Unassembled WGS sequence"/>
</dbReference>
<comment type="caution">
    <text evidence="8">The sequence shown here is derived from an EMBL/GenBank/DDBJ whole genome shotgun (WGS) entry which is preliminary data.</text>
</comment>
<dbReference type="Gene3D" id="1.10.10.10">
    <property type="entry name" value="Winged helix-like DNA-binding domain superfamily/Winged helix DNA-binding domain"/>
    <property type="match status" value="1"/>
</dbReference>
<gene>
    <name evidence="8" type="ORF">HNR40_006316</name>
</gene>
<dbReference type="CDD" id="cd06171">
    <property type="entry name" value="Sigma70_r4"/>
    <property type="match status" value="1"/>
</dbReference>
<dbReference type="GO" id="GO:0016987">
    <property type="term" value="F:sigma factor activity"/>
    <property type="evidence" value="ECO:0007669"/>
    <property type="project" value="UniProtKB-KW"/>
</dbReference>
<keyword evidence="5" id="KW-0804">Transcription</keyword>
<evidence type="ECO:0000256" key="4">
    <source>
        <dbReference type="ARBA" id="ARBA00023125"/>
    </source>
</evidence>
<dbReference type="Gene3D" id="1.10.1740.10">
    <property type="match status" value="1"/>
</dbReference>
<dbReference type="PANTHER" id="PTHR43133:SF8">
    <property type="entry name" value="RNA POLYMERASE SIGMA FACTOR HI_1459-RELATED"/>
    <property type="match status" value="1"/>
</dbReference>
<keyword evidence="2" id="KW-0805">Transcription regulation</keyword>
<keyword evidence="3" id="KW-0731">Sigma factor</keyword>
<evidence type="ECO:0000259" key="6">
    <source>
        <dbReference type="Pfam" id="PF04542"/>
    </source>
</evidence>
<evidence type="ECO:0000256" key="2">
    <source>
        <dbReference type="ARBA" id="ARBA00023015"/>
    </source>
</evidence>
<dbReference type="Pfam" id="PF08281">
    <property type="entry name" value="Sigma70_r4_2"/>
    <property type="match status" value="1"/>
</dbReference>
<dbReference type="EMBL" id="JACHIN010000009">
    <property type="protein sequence ID" value="MBB5080827.1"/>
    <property type="molecule type" value="Genomic_DNA"/>
</dbReference>
<dbReference type="GO" id="GO:0006352">
    <property type="term" value="P:DNA-templated transcription initiation"/>
    <property type="evidence" value="ECO:0007669"/>
    <property type="project" value="InterPro"/>
</dbReference>
<dbReference type="NCBIfam" id="TIGR02937">
    <property type="entry name" value="sigma70-ECF"/>
    <property type="match status" value="1"/>
</dbReference>
<comment type="similarity">
    <text evidence="1">Belongs to the sigma-70 factor family. ECF subfamily.</text>
</comment>
<sequence>MIATDPAAFEAFYRRHVESITRFIARRVDDPHTVADLVAEVFVAVLDSAHTYRPGLGSELAWLYGVARNTLSAERRRAFRESRLAVRLKGRRLLDPDDLVRLEERIDAESRARRAFEAMAGLPDGERAVLELVVLDQLTVTEAAAALGIRQGTARVRLHRARTALKDVPLVMEGTIR</sequence>
<dbReference type="Pfam" id="PF04542">
    <property type="entry name" value="Sigma70_r2"/>
    <property type="match status" value="1"/>
</dbReference>
<dbReference type="AlphaFoldDB" id="A0A7W8A731"/>
<evidence type="ECO:0000259" key="7">
    <source>
        <dbReference type="Pfam" id="PF08281"/>
    </source>
</evidence>
<dbReference type="InterPro" id="IPR039425">
    <property type="entry name" value="RNA_pol_sigma-70-like"/>
</dbReference>
<dbReference type="SUPFAM" id="SSF88659">
    <property type="entry name" value="Sigma3 and sigma4 domains of RNA polymerase sigma factors"/>
    <property type="match status" value="1"/>
</dbReference>
<keyword evidence="4" id="KW-0238">DNA-binding</keyword>
<protein>
    <submittedName>
        <fullName evidence="8">RNA polymerase sigma-70 factor (ECF subfamily)</fullName>
    </submittedName>
</protein>
<dbReference type="InterPro" id="IPR013324">
    <property type="entry name" value="RNA_pol_sigma_r3/r4-like"/>
</dbReference>
<dbReference type="InterPro" id="IPR036388">
    <property type="entry name" value="WH-like_DNA-bd_sf"/>
</dbReference>
<dbReference type="RefSeq" id="WP_184967631.1">
    <property type="nucleotide sequence ID" value="NZ_JACHIN010000009.1"/>
</dbReference>
<dbReference type="SUPFAM" id="SSF88946">
    <property type="entry name" value="Sigma2 domain of RNA polymerase sigma factors"/>
    <property type="match status" value="1"/>
</dbReference>
<name>A0A7W8A731_9ACTN</name>
<dbReference type="InterPro" id="IPR014284">
    <property type="entry name" value="RNA_pol_sigma-70_dom"/>
</dbReference>
<reference evidence="8 9" key="1">
    <citation type="submission" date="2020-08" db="EMBL/GenBank/DDBJ databases">
        <title>Genomic Encyclopedia of Type Strains, Phase IV (KMG-IV): sequencing the most valuable type-strain genomes for metagenomic binning, comparative biology and taxonomic classification.</title>
        <authorList>
            <person name="Goeker M."/>
        </authorList>
    </citation>
    <scope>NUCLEOTIDE SEQUENCE [LARGE SCALE GENOMIC DNA]</scope>
    <source>
        <strain evidence="8 9">DSM 45385</strain>
    </source>
</reference>
<feature type="domain" description="RNA polymerase sigma factor 70 region 4 type 2" evidence="7">
    <location>
        <begin position="117"/>
        <end position="165"/>
    </location>
</feature>